<keyword evidence="11 18" id="KW-0413">Isomerase</keyword>
<evidence type="ECO:0000256" key="3">
    <source>
        <dbReference type="ARBA" id="ARBA00006001"/>
    </source>
</evidence>
<keyword evidence="13" id="KW-0511">Multifunctional enzyme</keyword>
<proteinExistence type="inferred from homology"/>
<dbReference type="CDD" id="cd01171">
    <property type="entry name" value="YXKO-related"/>
    <property type="match status" value="1"/>
</dbReference>
<evidence type="ECO:0000256" key="7">
    <source>
        <dbReference type="ARBA" id="ARBA00022840"/>
    </source>
</evidence>
<feature type="binding site" evidence="18">
    <location>
        <position position="128"/>
    </location>
    <ligand>
        <name>K(+)</name>
        <dbReference type="ChEBI" id="CHEBI:29103"/>
    </ligand>
</feature>
<comment type="cofactor">
    <cofactor evidence="18 19">
        <name>K(+)</name>
        <dbReference type="ChEBI" id="CHEBI:29103"/>
    </cofactor>
    <text evidence="18 19">Binds 1 potassium ion per subunit.</text>
</comment>
<evidence type="ECO:0000256" key="17">
    <source>
        <dbReference type="HAMAP-Rule" id="MF_01965"/>
    </source>
</evidence>
<dbReference type="PROSITE" id="PS01050">
    <property type="entry name" value="YJEF_C_2"/>
    <property type="match status" value="1"/>
</dbReference>
<dbReference type="eggNOG" id="COG0063">
    <property type="taxonomic scope" value="Bacteria"/>
</dbReference>
<feature type="binding site" evidence="18">
    <location>
        <position position="143"/>
    </location>
    <ligand>
        <name>(6S)-NADPHX</name>
        <dbReference type="ChEBI" id="CHEBI:64076"/>
    </ligand>
</feature>
<dbReference type="PROSITE" id="PS51385">
    <property type="entry name" value="YJEF_N"/>
    <property type="match status" value="1"/>
</dbReference>
<evidence type="ECO:0000256" key="11">
    <source>
        <dbReference type="ARBA" id="ARBA00023235"/>
    </source>
</evidence>
<evidence type="ECO:0000256" key="5">
    <source>
        <dbReference type="ARBA" id="ARBA00022723"/>
    </source>
</evidence>
<dbReference type="PROSITE" id="PS01049">
    <property type="entry name" value="YJEF_C_1"/>
    <property type="match status" value="1"/>
</dbReference>
<dbReference type="InterPro" id="IPR030677">
    <property type="entry name" value="Nnr"/>
</dbReference>
<dbReference type="KEGG" id="cle:Clole_3020"/>
<dbReference type="PANTHER" id="PTHR12592">
    <property type="entry name" value="ATP-DEPENDENT (S)-NAD(P)H-HYDRATE DEHYDRATASE FAMILY MEMBER"/>
    <property type="match status" value="1"/>
</dbReference>
<comment type="similarity">
    <text evidence="4 19">In the C-terminal section; belongs to the NnrD/CARKD family.</text>
</comment>
<dbReference type="EC" id="4.2.1.136" evidence="19"/>
<keyword evidence="9 18" id="KW-0630">Potassium</keyword>
<dbReference type="PIRSF" id="PIRSF017184">
    <property type="entry name" value="Nnr"/>
    <property type="match status" value="1"/>
</dbReference>
<comment type="subunit">
    <text evidence="17">Homotetramer.</text>
</comment>
<feature type="binding site" evidence="18">
    <location>
        <position position="161"/>
    </location>
    <ligand>
        <name>(6S)-NADPHX</name>
        <dbReference type="ChEBI" id="CHEBI:64076"/>
    </ligand>
</feature>
<evidence type="ECO:0000313" key="23">
    <source>
        <dbReference type="Proteomes" id="UP000008467"/>
    </source>
</evidence>
<dbReference type="GO" id="GO:0110051">
    <property type="term" value="P:metabolite repair"/>
    <property type="evidence" value="ECO:0007669"/>
    <property type="project" value="TreeGrafter"/>
</dbReference>
<feature type="domain" description="YjeF N-terminal" evidence="21">
    <location>
        <begin position="9"/>
        <end position="218"/>
    </location>
</feature>
<dbReference type="eggNOG" id="COG0062">
    <property type="taxonomic scope" value="Bacteria"/>
</dbReference>
<dbReference type="InterPro" id="IPR029056">
    <property type="entry name" value="Ribokinase-like"/>
</dbReference>
<dbReference type="Pfam" id="PF01256">
    <property type="entry name" value="Carb_kinase"/>
    <property type="match status" value="1"/>
</dbReference>
<dbReference type="RefSeq" id="WP_013657997.1">
    <property type="nucleotide sequence ID" value="NC_015275.1"/>
</dbReference>
<dbReference type="GO" id="GO:0046872">
    <property type="term" value="F:metal ion binding"/>
    <property type="evidence" value="ECO:0007669"/>
    <property type="project" value="UniProtKB-UniRule"/>
</dbReference>
<dbReference type="HAMAP" id="MF_01965">
    <property type="entry name" value="NADHX_dehydratase"/>
    <property type="match status" value="1"/>
</dbReference>
<comment type="similarity">
    <text evidence="3 19">In the N-terminal section; belongs to the NnrE/AIBP family.</text>
</comment>
<feature type="binding site" evidence="18">
    <location>
        <begin position="132"/>
        <end position="138"/>
    </location>
    <ligand>
        <name>(6S)-NADPHX</name>
        <dbReference type="ChEBI" id="CHEBI:64076"/>
    </ligand>
</feature>
<evidence type="ECO:0000259" key="20">
    <source>
        <dbReference type="PROSITE" id="PS51383"/>
    </source>
</evidence>
<evidence type="ECO:0000256" key="8">
    <source>
        <dbReference type="ARBA" id="ARBA00022857"/>
    </source>
</evidence>
<evidence type="ECO:0000256" key="14">
    <source>
        <dbReference type="ARBA" id="ARBA00025153"/>
    </source>
</evidence>
<evidence type="ECO:0000256" key="4">
    <source>
        <dbReference type="ARBA" id="ARBA00009524"/>
    </source>
</evidence>
<comment type="catalytic activity">
    <reaction evidence="2 18 19">
        <text>(6R)-NADPHX = (6S)-NADPHX</text>
        <dbReference type="Rhea" id="RHEA:32227"/>
        <dbReference type="ChEBI" id="CHEBI:64076"/>
        <dbReference type="ChEBI" id="CHEBI:64077"/>
        <dbReference type="EC" id="5.1.99.6"/>
    </reaction>
</comment>
<keyword evidence="12 17" id="KW-0456">Lyase</keyword>
<dbReference type="GO" id="GO:0052856">
    <property type="term" value="F:NAD(P)HX epimerase activity"/>
    <property type="evidence" value="ECO:0007669"/>
    <property type="project" value="UniProtKB-UniRule"/>
</dbReference>
<dbReference type="Proteomes" id="UP000008467">
    <property type="component" value="Chromosome"/>
</dbReference>
<protein>
    <recommendedName>
        <fullName evidence="19">Bifunctional NAD(P)H-hydrate repair enzyme</fullName>
    </recommendedName>
    <alternativeName>
        <fullName evidence="19">Nicotinamide nucleotide repair protein</fullName>
    </alternativeName>
    <domain>
        <recommendedName>
            <fullName evidence="19">ADP-dependent (S)-NAD(P)H-hydrate dehydratase</fullName>
            <ecNumber evidence="19">4.2.1.136</ecNumber>
        </recommendedName>
        <alternativeName>
            <fullName evidence="19">ADP-dependent NAD(P)HX dehydratase</fullName>
        </alternativeName>
    </domain>
    <domain>
        <recommendedName>
            <fullName evidence="19">NAD(P)H-hydrate epimerase</fullName>
            <ecNumber evidence="19">5.1.99.6</ecNumber>
        </recommendedName>
    </domain>
</protein>
<dbReference type="AlphaFoldDB" id="F2JNE1"/>
<feature type="binding site" evidence="18">
    <location>
        <position position="164"/>
    </location>
    <ligand>
        <name>K(+)</name>
        <dbReference type="ChEBI" id="CHEBI:29103"/>
    </ligand>
</feature>
<keyword evidence="23" id="KW-1185">Reference proteome</keyword>
<feature type="binding site" evidence="17">
    <location>
        <position position="450"/>
    </location>
    <ligand>
        <name>(6S)-NADPHX</name>
        <dbReference type="ChEBI" id="CHEBI:64076"/>
    </ligand>
</feature>
<keyword evidence="5 18" id="KW-0479">Metal-binding</keyword>
<comment type="cofactor">
    <cofactor evidence="17">
        <name>Mg(2+)</name>
        <dbReference type="ChEBI" id="CHEBI:18420"/>
    </cofactor>
</comment>
<dbReference type="EC" id="5.1.99.6" evidence="19"/>
<dbReference type="InterPro" id="IPR017953">
    <property type="entry name" value="Carbohydrate_kinase_pred_CS"/>
</dbReference>
<feature type="domain" description="YjeF C-terminal" evidence="20">
    <location>
        <begin position="228"/>
        <end position="513"/>
    </location>
</feature>
<feature type="binding site" evidence="18">
    <location>
        <position position="57"/>
    </location>
    <ligand>
        <name>K(+)</name>
        <dbReference type="ChEBI" id="CHEBI:29103"/>
    </ligand>
</feature>
<dbReference type="InterPro" id="IPR000631">
    <property type="entry name" value="CARKD"/>
</dbReference>
<organism evidence="22 23">
    <name type="scientific">Cellulosilyticum lentocellum (strain ATCC 49066 / DSM 5427 / NCIMB 11756 / RHM5)</name>
    <name type="common">Clostridium lentocellum</name>
    <dbReference type="NCBI Taxonomy" id="642492"/>
    <lineage>
        <taxon>Bacteria</taxon>
        <taxon>Bacillati</taxon>
        <taxon>Bacillota</taxon>
        <taxon>Clostridia</taxon>
        <taxon>Lachnospirales</taxon>
        <taxon>Cellulosilyticaceae</taxon>
        <taxon>Cellulosilyticum</taxon>
    </lineage>
</organism>
<keyword evidence="10 17" id="KW-0520">NAD</keyword>
<comment type="function">
    <text evidence="18">Catalyzes the epimerization of the S- and R-forms of NAD(P)HX, a damaged form of NAD(P)H that is a result of enzymatic or heat-dependent hydration. This is a prerequisite for the S-specific NAD(P)H-hydrate dehydratase to allow the repair of both epimers of NAD(P)HX.</text>
</comment>
<dbReference type="STRING" id="642492.Clole_3020"/>
<evidence type="ECO:0000256" key="18">
    <source>
        <dbReference type="HAMAP-Rule" id="MF_01966"/>
    </source>
</evidence>
<dbReference type="EMBL" id="CP002582">
    <property type="protein sequence ID" value="ADZ84717.1"/>
    <property type="molecule type" value="Genomic_DNA"/>
</dbReference>
<comment type="catalytic activity">
    <reaction evidence="1 18 19">
        <text>(6R)-NADHX = (6S)-NADHX</text>
        <dbReference type="Rhea" id="RHEA:32215"/>
        <dbReference type="ChEBI" id="CHEBI:64074"/>
        <dbReference type="ChEBI" id="CHEBI:64075"/>
        <dbReference type="EC" id="5.1.99.6"/>
    </reaction>
</comment>
<keyword evidence="7 17" id="KW-0067">ATP-binding</keyword>
<dbReference type="HOGENOM" id="CLU_024853_4_1_9"/>
<dbReference type="InterPro" id="IPR036652">
    <property type="entry name" value="YjeF_N_dom_sf"/>
</dbReference>
<evidence type="ECO:0000256" key="10">
    <source>
        <dbReference type="ARBA" id="ARBA00023027"/>
    </source>
</evidence>
<evidence type="ECO:0000256" key="12">
    <source>
        <dbReference type="ARBA" id="ARBA00023239"/>
    </source>
</evidence>
<comment type="function">
    <text evidence="17">Catalyzes the dehydration of the S-form of NAD(P)HX at the expense of ADP, which is converted to AMP. Together with NAD(P)HX epimerase, which catalyzes the epimerization of the S- and R-forms, the enzyme allows the repair of both epimers of NAD(P)HX, a damaged form of NAD(P)H that is a result of enzymatic or heat-dependent hydration.</text>
</comment>
<evidence type="ECO:0000256" key="1">
    <source>
        <dbReference type="ARBA" id="ARBA00000013"/>
    </source>
</evidence>
<dbReference type="HAMAP" id="MF_01966">
    <property type="entry name" value="NADHX_epimerase"/>
    <property type="match status" value="1"/>
</dbReference>
<feature type="binding site" evidence="18">
    <location>
        <begin position="56"/>
        <end position="60"/>
    </location>
    <ligand>
        <name>(6S)-NADPHX</name>
        <dbReference type="ChEBI" id="CHEBI:64076"/>
    </ligand>
</feature>
<keyword evidence="6 17" id="KW-0547">Nucleotide-binding</keyword>
<evidence type="ECO:0000256" key="19">
    <source>
        <dbReference type="PIRNR" id="PIRNR017184"/>
    </source>
</evidence>
<dbReference type="SUPFAM" id="SSF64153">
    <property type="entry name" value="YjeF N-terminal domain-like"/>
    <property type="match status" value="1"/>
</dbReference>
<dbReference type="NCBIfam" id="TIGR00196">
    <property type="entry name" value="yjeF_cterm"/>
    <property type="match status" value="1"/>
</dbReference>
<evidence type="ECO:0000256" key="9">
    <source>
        <dbReference type="ARBA" id="ARBA00022958"/>
    </source>
</evidence>
<evidence type="ECO:0000313" key="22">
    <source>
        <dbReference type="EMBL" id="ADZ84717.1"/>
    </source>
</evidence>
<dbReference type="Gene3D" id="3.40.1190.20">
    <property type="match status" value="1"/>
</dbReference>
<evidence type="ECO:0000256" key="13">
    <source>
        <dbReference type="ARBA" id="ARBA00023268"/>
    </source>
</evidence>
<evidence type="ECO:0000259" key="21">
    <source>
        <dbReference type="PROSITE" id="PS51385"/>
    </source>
</evidence>
<sequence length="514" mass="55261">MKLMTPSAMHALDEAAIKEYGIPGILLMEHAAYHLFKHLQGRDKAESVVIVCGPGNNGGDGLALARQLFSWGQSKVKVLLLAPREKLSEDGRTYFDVCQKLQVDMMEVDKQNRDTAFKSLEAAKVIVDALFGTGLTRPVEGLYAEMIDHMNQSTAYKLSVDIPSGLDGNTGKVQGIGVMADYTITFVLPKKGLYQYPAPLYTGVVEVVDIGMPKALVEAAQADTFSIEEEEMKVLLPRRAMRSNKGSFGKVLVIGGSQGMSGAPALTSMAAYKVGSGTVTAAVPYAILEIMEQKLTEVIHCGLPDEDGFFSKEAEKIIGAMLDRYDVIAIGPGLGRNRSVLPVLIDVLISDKPCVIDADALYFIPELTDLLRIRKAPTIITPHPGEMARLTGLTIAEILEQPLEIAKKVAQDLQVITVLKLERTVIADPNGDTYINRYGNSGLAKGGSGDVLTGIITGLLAQSLKAGLPAMAAAKLGCFLHAKAGDEAAKDLTEYSFLPSDTIHYLSQLLKALI</sequence>
<dbReference type="NCBIfam" id="TIGR00197">
    <property type="entry name" value="yjeF_nterm"/>
    <property type="match status" value="1"/>
</dbReference>
<reference evidence="22 23" key="1">
    <citation type="journal article" date="2011" name="J. Bacteriol.">
        <title>Complete genome sequence of the cellulose-degrading bacterium Cellulosilyticum lentocellum.</title>
        <authorList>
            <consortium name="US DOE Joint Genome Institute"/>
            <person name="Miller D.A."/>
            <person name="Suen G."/>
            <person name="Bruce D."/>
            <person name="Copeland A."/>
            <person name="Cheng J.F."/>
            <person name="Detter C."/>
            <person name="Goodwin L.A."/>
            <person name="Han C.S."/>
            <person name="Hauser L.J."/>
            <person name="Land M.L."/>
            <person name="Lapidus A."/>
            <person name="Lucas S."/>
            <person name="Meincke L."/>
            <person name="Pitluck S."/>
            <person name="Tapia R."/>
            <person name="Teshima H."/>
            <person name="Woyke T."/>
            <person name="Fox B.G."/>
            <person name="Angert E.R."/>
            <person name="Currie C.R."/>
        </authorList>
    </citation>
    <scope>NUCLEOTIDE SEQUENCE [LARGE SCALE GENOMIC DNA]</scope>
    <source>
        <strain evidence="23">ATCC 49066 / DSM 5427 / NCIMB 11756 / RHM5</strain>
    </source>
</reference>
<evidence type="ECO:0000256" key="2">
    <source>
        <dbReference type="ARBA" id="ARBA00000909"/>
    </source>
</evidence>
<comment type="catalytic activity">
    <reaction evidence="16 17 19">
        <text>(6S)-NADPHX + ADP = AMP + phosphate + NADPH + H(+)</text>
        <dbReference type="Rhea" id="RHEA:32235"/>
        <dbReference type="ChEBI" id="CHEBI:15378"/>
        <dbReference type="ChEBI" id="CHEBI:43474"/>
        <dbReference type="ChEBI" id="CHEBI:57783"/>
        <dbReference type="ChEBI" id="CHEBI:64076"/>
        <dbReference type="ChEBI" id="CHEBI:456215"/>
        <dbReference type="ChEBI" id="CHEBI:456216"/>
        <dbReference type="EC" id="4.2.1.136"/>
    </reaction>
</comment>
<name>F2JNE1_CELLD</name>
<comment type="similarity">
    <text evidence="17">Belongs to the NnrD/CARKD family.</text>
</comment>
<dbReference type="GO" id="GO:0052855">
    <property type="term" value="F:ADP-dependent NAD(P)H-hydrate dehydratase activity"/>
    <property type="evidence" value="ECO:0007669"/>
    <property type="project" value="UniProtKB-UniRule"/>
</dbReference>
<feature type="binding site" evidence="17">
    <location>
        <position position="383"/>
    </location>
    <ligand>
        <name>(6S)-NADPHX</name>
        <dbReference type="ChEBI" id="CHEBI:64076"/>
    </ligand>
</feature>
<feature type="binding site" evidence="17">
    <location>
        <position position="263"/>
    </location>
    <ligand>
        <name>(6S)-NADPHX</name>
        <dbReference type="ChEBI" id="CHEBI:64076"/>
    </ligand>
</feature>
<accession>F2JNE1</accession>
<feature type="binding site" evidence="17">
    <location>
        <position position="333"/>
    </location>
    <ligand>
        <name>(6S)-NADPHX</name>
        <dbReference type="ChEBI" id="CHEBI:64076"/>
    </ligand>
</feature>
<dbReference type="GO" id="GO:0005524">
    <property type="term" value="F:ATP binding"/>
    <property type="evidence" value="ECO:0007669"/>
    <property type="project" value="UniProtKB-UniRule"/>
</dbReference>
<dbReference type="InterPro" id="IPR004443">
    <property type="entry name" value="YjeF_N_dom"/>
</dbReference>
<evidence type="ECO:0000256" key="16">
    <source>
        <dbReference type="ARBA" id="ARBA00049209"/>
    </source>
</evidence>
<comment type="catalytic activity">
    <reaction evidence="15 17 19">
        <text>(6S)-NADHX + ADP = AMP + phosphate + NADH + H(+)</text>
        <dbReference type="Rhea" id="RHEA:32223"/>
        <dbReference type="ChEBI" id="CHEBI:15378"/>
        <dbReference type="ChEBI" id="CHEBI:43474"/>
        <dbReference type="ChEBI" id="CHEBI:57945"/>
        <dbReference type="ChEBI" id="CHEBI:64074"/>
        <dbReference type="ChEBI" id="CHEBI:456215"/>
        <dbReference type="ChEBI" id="CHEBI:456216"/>
        <dbReference type="EC" id="4.2.1.136"/>
    </reaction>
</comment>
<feature type="binding site" evidence="17">
    <location>
        <position position="449"/>
    </location>
    <ligand>
        <name>AMP</name>
        <dbReference type="ChEBI" id="CHEBI:456215"/>
    </ligand>
</feature>
<dbReference type="GO" id="GO:0046496">
    <property type="term" value="P:nicotinamide nucleotide metabolic process"/>
    <property type="evidence" value="ECO:0007669"/>
    <property type="project" value="UniProtKB-UniRule"/>
</dbReference>
<dbReference type="Gene3D" id="3.40.50.10260">
    <property type="entry name" value="YjeF N-terminal domain"/>
    <property type="match status" value="1"/>
</dbReference>
<evidence type="ECO:0000256" key="6">
    <source>
        <dbReference type="ARBA" id="ARBA00022741"/>
    </source>
</evidence>
<dbReference type="PANTHER" id="PTHR12592:SF0">
    <property type="entry name" value="ATP-DEPENDENT (S)-NAD(P)H-HYDRATE DEHYDRATASE"/>
    <property type="match status" value="1"/>
</dbReference>
<dbReference type="Pfam" id="PF03853">
    <property type="entry name" value="YjeF_N"/>
    <property type="match status" value="1"/>
</dbReference>
<gene>
    <name evidence="18" type="primary">nnrE</name>
    <name evidence="17" type="synonym">nnrD</name>
    <name evidence="22" type="ordered locus">Clole_3020</name>
</gene>
<feature type="binding site" evidence="17">
    <location>
        <begin position="420"/>
        <end position="424"/>
    </location>
    <ligand>
        <name>AMP</name>
        <dbReference type="ChEBI" id="CHEBI:456215"/>
    </ligand>
</feature>
<evidence type="ECO:0000256" key="15">
    <source>
        <dbReference type="ARBA" id="ARBA00048238"/>
    </source>
</evidence>
<dbReference type="SUPFAM" id="SSF53613">
    <property type="entry name" value="Ribokinase-like"/>
    <property type="match status" value="1"/>
</dbReference>
<keyword evidence="8 17" id="KW-0521">NADP</keyword>
<comment type="similarity">
    <text evidence="18">Belongs to the NnrE/AIBP family.</text>
</comment>
<comment type="function">
    <text evidence="14 19">Bifunctional enzyme that catalyzes the epimerization of the S- and R-forms of NAD(P)HX and the dehydration of the S-form of NAD(P)HX at the expense of ADP, which is converted to AMP. This allows the repair of both epimers of NAD(P)HX, a damaged form of NAD(P)H that is a result of enzymatic or heat-dependent hydration.</text>
</comment>
<dbReference type="PROSITE" id="PS51383">
    <property type="entry name" value="YJEF_C_3"/>
    <property type="match status" value="1"/>
</dbReference>